<protein>
    <recommendedName>
        <fullName evidence="3">IS5/IS1182 family transposase</fullName>
    </recommendedName>
</protein>
<sequence>MTSYSQVVMVLAWFAKGDAFARLGSHFKVFTGTVWRYVNRAVETVAPLAPTLE</sequence>
<dbReference type="Proteomes" id="UP001500879">
    <property type="component" value="Unassembled WGS sequence"/>
</dbReference>
<gene>
    <name evidence="1" type="ORF">GCM10010357_33560</name>
</gene>
<evidence type="ECO:0000313" key="1">
    <source>
        <dbReference type="EMBL" id="GAA0409766.1"/>
    </source>
</evidence>
<organism evidence="1 2">
    <name type="scientific">Streptomyces luteireticuli</name>
    <dbReference type="NCBI Taxonomy" id="173858"/>
    <lineage>
        <taxon>Bacteria</taxon>
        <taxon>Bacillati</taxon>
        <taxon>Actinomycetota</taxon>
        <taxon>Actinomycetes</taxon>
        <taxon>Kitasatosporales</taxon>
        <taxon>Streptomycetaceae</taxon>
        <taxon>Streptomyces</taxon>
    </lineage>
</organism>
<keyword evidence="2" id="KW-1185">Reference proteome</keyword>
<comment type="caution">
    <text evidence="1">The sequence shown here is derived from an EMBL/GenBank/DDBJ whole genome shotgun (WGS) entry which is preliminary data.</text>
</comment>
<proteinExistence type="predicted"/>
<accession>A0ABP3ILI1</accession>
<evidence type="ECO:0008006" key="3">
    <source>
        <dbReference type="Google" id="ProtNLM"/>
    </source>
</evidence>
<dbReference type="RefSeq" id="WP_344024947.1">
    <property type="nucleotide sequence ID" value="NZ_BAAABX010000037.1"/>
</dbReference>
<name>A0ABP3ILI1_9ACTN</name>
<dbReference type="EMBL" id="BAAABX010000037">
    <property type="protein sequence ID" value="GAA0409766.1"/>
    <property type="molecule type" value="Genomic_DNA"/>
</dbReference>
<reference evidence="2" key="1">
    <citation type="journal article" date="2019" name="Int. J. Syst. Evol. Microbiol.">
        <title>The Global Catalogue of Microorganisms (GCM) 10K type strain sequencing project: providing services to taxonomists for standard genome sequencing and annotation.</title>
        <authorList>
            <consortium name="The Broad Institute Genomics Platform"/>
            <consortium name="The Broad Institute Genome Sequencing Center for Infectious Disease"/>
            <person name="Wu L."/>
            <person name="Ma J."/>
        </authorList>
    </citation>
    <scope>NUCLEOTIDE SEQUENCE [LARGE SCALE GENOMIC DNA]</scope>
    <source>
        <strain evidence="2">JCM 4788</strain>
    </source>
</reference>
<evidence type="ECO:0000313" key="2">
    <source>
        <dbReference type="Proteomes" id="UP001500879"/>
    </source>
</evidence>